<keyword evidence="2" id="KW-1185">Reference proteome</keyword>
<dbReference type="AlphaFoldDB" id="A0A2D0NDM0"/>
<dbReference type="Proteomes" id="UP000223913">
    <property type="component" value="Unassembled WGS sequence"/>
</dbReference>
<reference evidence="1 2" key="1">
    <citation type="submission" date="2017-10" db="EMBL/GenBank/DDBJ databases">
        <title>The draft genome sequence of Lewinella nigricans NBRC 102662.</title>
        <authorList>
            <person name="Wang K."/>
        </authorList>
    </citation>
    <scope>NUCLEOTIDE SEQUENCE [LARGE SCALE GENOMIC DNA]</scope>
    <source>
        <strain evidence="1 2">NBRC 102662</strain>
    </source>
</reference>
<evidence type="ECO:0000313" key="2">
    <source>
        <dbReference type="Proteomes" id="UP000223913"/>
    </source>
</evidence>
<sequence length="81" mass="9337">METVAILLIPSGNQEANLEPNGVSYFRILNVLEAYQEILIHELRKDGINRFGDDSEKITDWINQELKKDQKNNSTNNHILN</sequence>
<organism evidence="1 2">
    <name type="scientific">Flavilitoribacter nigricans (strain ATCC 23147 / DSM 23189 / NBRC 102662 / NCIMB 1420 / SS-2)</name>
    <name type="common">Lewinella nigricans</name>
    <dbReference type="NCBI Taxonomy" id="1122177"/>
    <lineage>
        <taxon>Bacteria</taxon>
        <taxon>Pseudomonadati</taxon>
        <taxon>Bacteroidota</taxon>
        <taxon>Saprospiria</taxon>
        <taxon>Saprospirales</taxon>
        <taxon>Lewinellaceae</taxon>
        <taxon>Flavilitoribacter</taxon>
    </lineage>
</organism>
<gene>
    <name evidence="1" type="ORF">CRP01_15465</name>
</gene>
<name>A0A2D0NDM0_FLAN2</name>
<comment type="caution">
    <text evidence="1">The sequence shown here is derived from an EMBL/GenBank/DDBJ whole genome shotgun (WGS) entry which is preliminary data.</text>
</comment>
<evidence type="ECO:0000313" key="1">
    <source>
        <dbReference type="EMBL" id="PHN05863.1"/>
    </source>
</evidence>
<dbReference type="EMBL" id="PDUD01000020">
    <property type="protein sequence ID" value="PHN05863.1"/>
    <property type="molecule type" value="Genomic_DNA"/>
</dbReference>
<protein>
    <submittedName>
        <fullName evidence="1">Uncharacterized protein</fullName>
    </submittedName>
</protein>
<dbReference type="RefSeq" id="WP_099150953.1">
    <property type="nucleotide sequence ID" value="NZ_PDUD01000020.1"/>
</dbReference>
<proteinExistence type="predicted"/>
<accession>A0A2D0NDM0</accession>